<dbReference type="Gene3D" id="1.10.10.10">
    <property type="entry name" value="Winged helix-like DNA-binding domain superfamily/Winged helix DNA-binding domain"/>
    <property type="match status" value="1"/>
</dbReference>
<dbReference type="Proteomes" id="UP001187192">
    <property type="component" value="Unassembled WGS sequence"/>
</dbReference>
<dbReference type="Gene3D" id="1.10.8.430">
    <property type="entry name" value="Helical domain of apoptotic protease-activating factors"/>
    <property type="match status" value="1"/>
</dbReference>
<dbReference type="EMBL" id="BTGU01000006">
    <property type="protein sequence ID" value="GMN36879.1"/>
    <property type="molecule type" value="Genomic_DNA"/>
</dbReference>
<dbReference type="InterPro" id="IPR058922">
    <property type="entry name" value="WHD_DRP"/>
</dbReference>
<dbReference type="InterPro" id="IPR032675">
    <property type="entry name" value="LRR_dom_sf"/>
</dbReference>
<evidence type="ECO:0000256" key="2">
    <source>
        <dbReference type="ARBA" id="ARBA00022821"/>
    </source>
</evidence>
<evidence type="ECO:0000313" key="8">
    <source>
        <dbReference type="Proteomes" id="UP001187192"/>
    </source>
</evidence>
<feature type="transmembrane region" description="Helical" evidence="3">
    <location>
        <begin position="38"/>
        <end position="60"/>
    </location>
</feature>
<name>A0AA88DFL7_FICCA</name>
<gene>
    <name evidence="7" type="ORF">TIFTF001_006364</name>
</gene>
<reference evidence="7" key="1">
    <citation type="submission" date="2023-07" db="EMBL/GenBank/DDBJ databases">
        <title>draft genome sequence of fig (Ficus carica).</title>
        <authorList>
            <person name="Takahashi T."/>
            <person name="Nishimura K."/>
        </authorList>
    </citation>
    <scope>NUCLEOTIDE SEQUENCE</scope>
</reference>
<dbReference type="Pfam" id="PF23559">
    <property type="entry name" value="WHD_DRP"/>
    <property type="match status" value="1"/>
</dbReference>
<dbReference type="InterPro" id="IPR042197">
    <property type="entry name" value="Apaf_helical"/>
</dbReference>
<evidence type="ECO:0000256" key="3">
    <source>
        <dbReference type="SAM" id="Phobius"/>
    </source>
</evidence>
<keyword evidence="8" id="KW-1185">Reference proteome</keyword>
<sequence length="1237" mass="142389">MSPLSKSVLGRNFVTRLWYFFRPTENQDTVQEDLVEGLIWVVVGSYLLLAIVNYAVLQYLEENYMWIRREWRLLDALSKDFQTAYKAVDQIKQKAQQVWESEHNLRGITQTLSEIETRWVKKTGKVASEAQRCTEEFEKLVDRRNFLRKYFLFCKKFMLTVDLAFGMRRTKGEIEKHLEKKIKYANHVIRLLEESRIKVRRLQDRPIDEGEHTSLIPRLPFSSGVALVLERLISERPDLVRGMAEQIPSVVIQLQLLRAFLKDLRGLRLESEIEKVWLEEAQNIIDQAKSAIQTFLQEAANQSRWLSVFGHHWGLRRKFKKNIKNVGGVLSHLLETKKRYGFKFIRRESSKDANSSPRPVMGDGTTSVILSAVRSIRSHLLDQDPNLLSIQVLNSVPSLANELESSEKLLKDQEATEWAIDTRIASYKLLQKMASDAESCVKNSRWTDILRIQGDVNLLKRCVLAYRIRVMEESCSVVGLEQDIHELVLVLKPTTGTRNDAQERQSMILSIVGMRGIGKSTLAKKIFDHRSIINHFPVRRLVAVPNESDEIRLLQSVGNQILQTQENRNEKDYWINKLNVFLKVNSCLVVLENLSLTQTWDRLRPALVPAGSISTIMLTTCDKAVASHANESNIHPLRLRTQEESWEFFTQMVHCPSDELEKLAKKVVARTGGLPLAILRLGYLLSGKRVTKEELSVALERVSQGHYQQPWVSTWDNNKEDLQSQLNLGKCLSYFELFPRDFEIPARRLVALWVARGLAQSTENANEQNEERTEERVAYNYLKELIDCNVIQTVERKRNGKVLTCRFPSTLRELWLRNRRNTRTPCSWSVCASFDQQLAYRFDDNEDGSFSRSIHGLDSNILREDSRPLSIMVFDSREGNKPGEDVRNFLLQGIRSGNFQGLLVLDLEGVFRPQLPSAIGKLKELTYLGLRWTYLETLPSSIGKLLNLQTLDLKHTSLRTLPSSVWNLKKLRNLHLNQNCRIKFMPKQSAFSMKNLHKLSGVYVDHEGRALMKGLDKLNNLRTLRLTFHLTPAQQKVLAEHILQLIHLQSLSLKSVDENNEPQPLKLEPLTDLKKLNSLYLYGKLERLSFLSELPERLTELTLSASGLSRGRLLLQMLGVLPELKFLSFLSDSYRDTEMVFSEGFPNLLVLQLWSLNNLAKLIVEEGSMKKLRELEIRSCINLTVTTGLTQLRTLQELKLTSMPEKYTADVEKDFVTAKKQSPDRVAHFPSIKITNE</sequence>
<dbReference type="InterPro" id="IPR055414">
    <property type="entry name" value="LRR_R13L4/SHOC2-like"/>
</dbReference>
<dbReference type="GO" id="GO:0043531">
    <property type="term" value="F:ADP binding"/>
    <property type="evidence" value="ECO:0007669"/>
    <property type="project" value="InterPro"/>
</dbReference>
<comment type="caution">
    <text evidence="7">The sequence shown here is derived from an EMBL/GenBank/DDBJ whole genome shotgun (WGS) entry which is preliminary data.</text>
</comment>
<evidence type="ECO:0000259" key="6">
    <source>
        <dbReference type="Pfam" id="PF23598"/>
    </source>
</evidence>
<evidence type="ECO:0000256" key="1">
    <source>
        <dbReference type="ARBA" id="ARBA00022737"/>
    </source>
</evidence>
<keyword evidence="3" id="KW-0472">Membrane</keyword>
<dbReference type="GO" id="GO:0098542">
    <property type="term" value="P:defense response to other organism"/>
    <property type="evidence" value="ECO:0007669"/>
    <property type="project" value="TreeGrafter"/>
</dbReference>
<protein>
    <submittedName>
        <fullName evidence="7">Uncharacterized protein</fullName>
    </submittedName>
</protein>
<dbReference type="Pfam" id="PF23598">
    <property type="entry name" value="LRR_14"/>
    <property type="match status" value="1"/>
</dbReference>
<dbReference type="InterPro" id="IPR036388">
    <property type="entry name" value="WH-like_DNA-bd_sf"/>
</dbReference>
<dbReference type="PANTHER" id="PTHR23155:SF955">
    <property type="entry name" value="AAA+ ATPASE DOMAIN-CONTAINING PROTEIN"/>
    <property type="match status" value="1"/>
</dbReference>
<dbReference type="Gene3D" id="3.40.50.300">
    <property type="entry name" value="P-loop containing nucleotide triphosphate hydrolases"/>
    <property type="match status" value="1"/>
</dbReference>
<dbReference type="PRINTS" id="PR00364">
    <property type="entry name" value="DISEASERSIST"/>
</dbReference>
<dbReference type="SUPFAM" id="SSF52058">
    <property type="entry name" value="L domain-like"/>
    <property type="match status" value="1"/>
</dbReference>
<dbReference type="SUPFAM" id="SSF52540">
    <property type="entry name" value="P-loop containing nucleoside triphosphate hydrolases"/>
    <property type="match status" value="1"/>
</dbReference>
<feature type="domain" description="NB-ARC" evidence="4">
    <location>
        <begin position="503"/>
        <end position="654"/>
    </location>
</feature>
<dbReference type="InterPro" id="IPR027417">
    <property type="entry name" value="P-loop_NTPase"/>
</dbReference>
<keyword evidence="3" id="KW-0812">Transmembrane</keyword>
<dbReference type="AlphaFoldDB" id="A0AA88DFL7"/>
<keyword evidence="3" id="KW-1133">Transmembrane helix</keyword>
<feature type="domain" description="Disease resistance protein winged helix" evidence="5">
    <location>
        <begin position="737"/>
        <end position="814"/>
    </location>
</feature>
<dbReference type="Gene3D" id="3.80.10.10">
    <property type="entry name" value="Ribonuclease Inhibitor"/>
    <property type="match status" value="1"/>
</dbReference>
<keyword evidence="2" id="KW-0611">Plant defense</keyword>
<evidence type="ECO:0000313" key="7">
    <source>
        <dbReference type="EMBL" id="GMN36879.1"/>
    </source>
</evidence>
<keyword evidence="1" id="KW-0677">Repeat</keyword>
<dbReference type="Pfam" id="PF00931">
    <property type="entry name" value="NB-ARC"/>
    <property type="match status" value="1"/>
</dbReference>
<dbReference type="InterPro" id="IPR044974">
    <property type="entry name" value="Disease_R_plants"/>
</dbReference>
<feature type="domain" description="Disease resistance R13L4/SHOC-2-like LRR" evidence="6">
    <location>
        <begin position="897"/>
        <end position="1209"/>
    </location>
</feature>
<proteinExistence type="predicted"/>
<accession>A0AA88DFL7</accession>
<evidence type="ECO:0000259" key="4">
    <source>
        <dbReference type="Pfam" id="PF00931"/>
    </source>
</evidence>
<dbReference type="InterPro" id="IPR002182">
    <property type="entry name" value="NB-ARC"/>
</dbReference>
<dbReference type="PANTHER" id="PTHR23155">
    <property type="entry name" value="DISEASE RESISTANCE PROTEIN RP"/>
    <property type="match status" value="1"/>
</dbReference>
<evidence type="ECO:0000259" key="5">
    <source>
        <dbReference type="Pfam" id="PF23559"/>
    </source>
</evidence>
<organism evidence="7 8">
    <name type="scientific">Ficus carica</name>
    <name type="common">Common fig</name>
    <dbReference type="NCBI Taxonomy" id="3494"/>
    <lineage>
        <taxon>Eukaryota</taxon>
        <taxon>Viridiplantae</taxon>
        <taxon>Streptophyta</taxon>
        <taxon>Embryophyta</taxon>
        <taxon>Tracheophyta</taxon>
        <taxon>Spermatophyta</taxon>
        <taxon>Magnoliopsida</taxon>
        <taxon>eudicotyledons</taxon>
        <taxon>Gunneridae</taxon>
        <taxon>Pentapetalae</taxon>
        <taxon>rosids</taxon>
        <taxon>fabids</taxon>
        <taxon>Rosales</taxon>
        <taxon>Moraceae</taxon>
        <taxon>Ficeae</taxon>
        <taxon>Ficus</taxon>
    </lineage>
</organism>